<dbReference type="OrthoDB" id="27237at2759"/>
<dbReference type="Pfam" id="PF07093">
    <property type="entry name" value="SGT1"/>
    <property type="match status" value="2"/>
</dbReference>
<feature type="compositionally biased region" description="Acidic residues" evidence="1">
    <location>
        <begin position="526"/>
        <end position="548"/>
    </location>
</feature>
<protein>
    <submittedName>
        <fullName evidence="2">SGT1-domain-containing protein</fullName>
    </submittedName>
</protein>
<feature type="compositionally biased region" description="Basic and acidic residues" evidence="1">
    <location>
        <begin position="621"/>
        <end position="642"/>
    </location>
</feature>
<feature type="compositionally biased region" description="Basic and acidic residues" evidence="1">
    <location>
        <begin position="549"/>
        <end position="567"/>
    </location>
</feature>
<proteinExistence type="predicted"/>
<evidence type="ECO:0000313" key="3">
    <source>
        <dbReference type="Proteomes" id="UP000053477"/>
    </source>
</evidence>
<dbReference type="AlphaFoldDB" id="A0A0H2S9H7"/>
<accession>A0A0H2S9H7</accession>
<feature type="compositionally biased region" description="Acidic residues" evidence="1">
    <location>
        <begin position="643"/>
        <end position="666"/>
    </location>
</feature>
<dbReference type="PANTHER" id="PTHR13060">
    <property type="entry name" value="SGT1 PROTEIN HSGT1 SUPPRESSOR OF GCR2"/>
    <property type="match status" value="1"/>
</dbReference>
<feature type="region of interest" description="Disordered" evidence="1">
    <location>
        <begin position="174"/>
        <end position="194"/>
    </location>
</feature>
<evidence type="ECO:0000256" key="1">
    <source>
        <dbReference type="SAM" id="MobiDB-lite"/>
    </source>
</evidence>
<sequence>MDIFNRPPSIAEDTLQYALYPIQDVAKDRTAVTSLAALLEEFVSSLLPQRFLWHKDAFELKVVKDPECSSMERISAAKEKESSEGELWMLEGRMRVGDCVDDEWCVVWLMKEISAKWDIAISIWDNDGEFLLIEAADFLPTWVTPENSENRVWIYQNKLHLIPLDHVSAVGKSSTRRSKYSGGNQSGDEGDVENSDFDEWINVTDALRALRDTTARTEAPNDVQDVIWKRIHGYPDAAQQHVHTTKGYLPIDIAKALSNDPALVQRAVETFYTRDALQLRAANRMNRFPPRPDVLTPISMTRTAYAQLVGQKFYPPKVFGVFKEREGTKEWRWRDVGMKIACGFEMLYQESKSKSESTSVDSLKSSSDARLEALQRNPDYQEYIRKLTSSGYFKGELEGSQLWSELEQKAAEVFVTTRWNDNSSRPSFSTQVNTAITRAGEVPYMPILDEDADDWLNIDAEDFDAKLAETMKVSKSAPKTNELSEPMDVDQNDEDAVAQAQADKLKGFAKKVEKFVEGEGTLEGAMLEDDEEMSDFSDEEFPSDDESSSDGKERGGVEDAARKEAMDKLVPPLDPSEYGKMPAWFHSNSQKMAPAAAGQSETMETESSSSHNAATGSGEAAAEKPRERPLRRPVLTRDKFDGVDSDDETDSEEERNGGGEDDESDEDRPQVVGDVEIDMKEEEEEFLEFARQSLGIDDKAWVNILKDRTERGAYLPKAYENGAQPWTKRDFDFDLGFKPNPQPETKTESSKQERQSQPGPRPNVNPNLDSFEAVMQAMDEQLDKANAAKRAAKSKAKQSTPNPDKGKDLKGKGKAVSFEDADDSDSESDIEESLRAELKDALETGDGEDQPQDYAMMLNFLESFKSQGGLSGPVGNLAGLLDPGWKLPRDTE</sequence>
<feature type="compositionally biased region" description="Basic and acidic residues" evidence="1">
    <location>
        <begin position="745"/>
        <end position="754"/>
    </location>
</feature>
<feature type="compositionally biased region" description="Low complexity" evidence="1">
    <location>
        <begin position="600"/>
        <end position="610"/>
    </location>
</feature>
<feature type="compositionally biased region" description="Acidic residues" evidence="1">
    <location>
        <begin position="819"/>
        <end position="831"/>
    </location>
</feature>
<evidence type="ECO:0000313" key="2">
    <source>
        <dbReference type="EMBL" id="KLO20489.1"/>
    </source>
</evidence>
<dbReference type="InterPro" id="IPR010770">
    <property type="entry name" value="Ecd"/>
</dbReference>
<dbReference type="GO" id="GO:0005634">
    <property type="term" value="C:nucleus"/>
    <property type="evidence" value="ECO:0007669"/>
    <property type="project" value="TreeGrafter"/>
</dbReference>
<dbReference type="PANTHER" id="PTHR13060:SF0">
    <property type="entry name" value="PROTEIN ECDYSONELESS HOMOLOG"/>
    <property type="match status" value="1"/>
</dbReference>
<dbReference type="STRING" id="27342.A0A0H2S9H7"/>
<organism evidence="2 3">
    <name type="scientific">Schizopora paradoxa</name>
    <dbReference type="NCBI Taxonomy" id="27342"/>
    <lineage>
        <taxon>Eukaryota</taxon>
        <taxon>Fungi</taxon>
        <taxon>Dikarya</taxon>
        <taxon>Basidiomycota</taxon>
        <taxon>Agaricomycotina</taxon>
        <taxon>Agaricomycetes</taxon>
        <taxon>Hymenochaetales</taxon>
        <taxon>Schizoporaceae</taxon>
        <taxon>Schizopora</taxon>
    </lineage>
</organism>
<feature type="compositionally biased region" description="Basic and acidic residues" evidence="1">
    <location>
        <begin position="832"/>
        <end position="842"/>
    </location>
</feature>
<dbReference type="InParanoid" id="A0A0H2S9H7"/>
<feature type="region of interest" description="Disordered" evidence="1">
    <location>
        <begin position="520"/>
        <end position="681"/>
    </location>
</feature>
<feature type="region of interest" description="Disordered" evidence="1">
    <location>
        <begin position="720"/>
        <end position="851"/>
    </location>
</feature>
<keyword evidence="3" id="KW-1185">Reference proteome</keyword>
<dbReference type="EMBL" id="KQ085882">
    <property type="protein sequence ID" value="KLO20489.1"/>
    <property type="molecule type" value="Genomic_DNA"/>
</dbReference>
<reference evidence="2 3" key="1">
    <citation type="submission" date="2015-04" db="EMBL/GenBank/DDBJ databases">
        <title>Complete genome sequence of Schizopora paradoxa KUC8140, a cosmopolitan wood degrader in East Asia.</title>
        <authorList>
            <consortium name="DOE Joint Genome Institute"/>
            <person name="Min B."/>
            <person name="Park H."/>
            <person name="Jang Y."/>
            <person name="Kim J.-J."/>
            <person name="Kim K.H."/>
            <person name="Pangilinan J."/>
            <person name="Lipzen A."/>
            <person name="Riley R."/>
            <person name="Grigoriev I.V."/>
            <person name="Spatafora J.W."/>
            <person name="Choi I.-G."/>
        </authorList>
    </citation>
    <scope>NUCLEOTIDE SEQUENCE [LARGE SCALE GENOMIC DNA]</scope>
    <source>
        <strain evidence="2 3">KUC8140</strain>
    </source>
</reference>
<name>A0A0H2S9H7_9AGAM</name>
<gene>
    <name evidence="2" type="ORF">SCHPADRAFT_918022</name>
</gene>
<dbReference type="Proteomes" id="UP000053477">
    <property type="component" value="Unassembled WGS sequence"/>
</dbReference>